<reference evidence="1 2" key="1">
    <citation type="submission" date="2016-04" db="EMBL/GenBank/DDBJ databases">
        <authorList>
            <person name="Evans L.H."/>
            <person name="Alamgir A."/>
            <person name="Owens N."/>
            <person name="Weber N.D."/>
            <person name="Virtaneva K."/>
            <person name="Barbian K."/>
            <person name="Babar A."/>
            <person name="Rosenke K."/>
        </authorList>
    </citation>
    <scope>NUCLEOTIDE SEQUENCE [LARGE SCALE GENOMIC DNA]</scope>
    <source>
        <strain evidence="2">S5(T) (JCM 30642 \VKM B-2941)</strain>
    </source>
</reference>
<proteinExistence type="predicted"/>
<accession>A0A1N5VAH6</accession>
<organism evidence="1 2">
    <name type="scientific">Cuniculiplasma divulgatum</name>
    <dbReference type="NCBI Taxonomy" id="1673428"/>
    <lineage>
        <taxon>Archaea</taxon>
        <taxon>Methanobacteriati</taxon>
        <taxon>Thermoplasmatota</taxon>
        <taxon>Thermoplasmata</taxon>
        <taxon>Thermoplasmatales</taxon>
        <taxon>Cuniculiplasmataceae</taxon>
        <taxon>Cuniculiplasma</taxon>
    </lineage>
</organism>
<dbReference type="EMBL" id="LT671858">
    <property type="protein sequence ID" value="SIM69579.1"/>
    <property type="molecule type" value="Genomic_DNA"/>
</dbReference>
<protein>
    <submittedName>
        <fullName evidence="1">Uncharacterized protein</fullName>
    </submittedName>
</protein>
<name>A0A1N5VAH6_9ARCH</name>
<evidence type="ECO:0000313" key="2">
    <source>
        <dbReference type="Proteomes" id="UP000195607"/>
    </source>
</evidence>
<evidence type="ECO:0000313" key="1">
    <source>
        <dbReference type="EMBL" id="SIM69579.1"/>
    </source>
</evidence>
<dbReference type="AlphaFoldDB" id="A0A1N5VAH6"/>
<dbReference type="Proteomes" id="UP000195607">
    <property type="component" value="Chromosome I"/>
</dbReference>
<sequence>MELVSDSRSIREIDQNLNFNHSFFNKKIGKPALVEAWKRSEKFPKTRVRDRGMYFLCLITGETNLERAKEIGGYKHDDMRSYIIYEDHDRHFIDDLKGITSIPYTNLSDEGKTFYFEMTMVELELIHK</sequence>
<gene>
    <name evidence="1" type="ORF">CSP5_1288</name>
</gene>